<organism evidence="1 2">
    <name type="scientific">Desulfoprunum benzoelyticum</name>
    <dbReference type="NCBI Taxonomy" id="1506996"/>
    <lineage>
        <taxon>Bacteria</taxon>
        <taxon>Pseudomonadati</taxon>
        <taxon>Thermodesulfobacteriota</taxon>
        <taxon>Desulfobulbia</taxon>
        <taxon>Desulfobulbales</taxon>
        <taxon>Desulfobulbaceae</taxon>
        <taxon>Desulfoprunum</taxon>
    </lineage>
</organism>
<comment type="caution">
    <text evidence="1">The sequence shown here is derived from an EMBL/GenBank/DDBJ whole genome shotgun (WGS) entry which is preliminary data.</text>
</comment>
<proteinExistence type="predicted"/>
<gene>
    <name evidence="1" type="ORF">HNQ81_002467</name>
</gene>
<reference evidence="1 2" key="1">
    <citation type="submission" date="2020-08" db="EMBL/GenBank/DDBJ databases">
        <title>Genomic Encyclopedia of Type Strains, Phase IV (KMG-IV): sequencing the most valuable type-strain genomes for metagenomic binning, comparative biology and taxonomic classification.</title>
        <authorList>
            <person name="Goeker M."/>
        </authorList>
    </citation>
    <scope>NUCLEOTIDE SEQUENCE [LARGE SCALE GENOMIC DNA]</scope>
    <source>
        <strain evidence="1 2">DSM 28570</strain>
    </source>
</reference>
<evidence type="ECO:0000313" key="1">
    <source>
        <dbReference type="EMBL" id="MBB5348727.1"/>
    </source>
</evidence>
<dbReference type="AlphaFoldDB" id="A0A840UR78"/>
<evidence type="ECO:0000313" key="2">
    <source>
        <dbReference type="Proteomes" id="UP000539642"/>
    </source>
</evidence>
<sequence>MHGLVVGDLLVVLIGILYWAILDADAATGASVFDDVTRFLGQLDGKIACLAMNAVNFSIGKNLDIGMPADLDQFR</sequence>
<dbReference type="Proteomes" id="UP000539642">
    <property type="component" value="Unassembled WGS sequence"/>
</dbReference>
<name>A0A840UR78_9BACT</name>
<dbReference type="EMBL" id="JACHEO010000014">
    <property type="protein sequence ID" value="MBB5348727.1"/>
    <property type="molecule type" value="Genomic_DNA"/>
</dbReference>
<accession>A0A840UR78</accession>
<protein>
    <submittedName>
        <fullName evidence="1">Uncharacterized protein</fullName>
    </submittedName>
</protein>
<keyword evidence="2" id="KW-1185">Reference proteome</keyword>